<dbReference type="EMBL" id="JANFFA010000002">
    <property type="protein sequence ID" value="MDQ2094216.1"/>
    <property type="molecule type" value="Genomic_DNA"/>
</dbReference>
<reference evidence="2" key="2">
    <citation type="submission" date="2023-04" db="EMBL/GenBank/DDBJ databases">
        <title>'Rhodoalgimonas zhirmunskyi' gen. nov., isolated from a red alga.</title>
        <authorList>
            <person name="Nedashkovskaya O.I."/>
            <person name="Otstavnykh N.Y."/>
            <person name="Bystritskaya E.P."/>
            <person name="Balabanova L.A."/>
            <person name="Isaeva M.P."/>
        </authorList>
    </citation>
    <scope>NUCLEOTIDE SEQUENCE</scope>
    <source>
        <strain evidence="2">10Alg 79</strain>
    </source>
</reference>
<comment type="caution">
    <text evidence="2">The sequence shown here is derived from an EMBL/GenBank/DDBJ whole genome shotgun (WGS) entry which is preliminary data.</text>
</comment>
<protein>
    <submittedName>
        <fullName evidence="2">Exopolysaccharide biosynthesis protein</fullName>
    </submittedName>
</protein>
<dbReference type="PANTHER" id="PTHR41795">
    <property type="entry name" value="EXOPOLYSACCHARIDE SYNTHESIS PROTEIN"/>
    <property type="match status" value="1"/>
</dbReference>
<organism evidence="2 3">
    <name type="scientific">Rhodalgimonas zhirmunskyi</name>
    <dbReference type="NCBI Taxonomy" id="2964767"/>
    <lineage>
        <taxon>Bacteria</taxon>
        <taxon>Pseudomonadati</taxon>
        <taxon>Pseudomonadota</taxon>
        <taxon>Alphaproteobacteria</taxon>
        <taxon>Rhodobacterales</taxon>
        <taxon>Roseobacteraceae</taxon>
        <taxon>Rhodalgimonas</taxon>
    </lineage>
</organism>
<feature type="transmembrane region" description="Helical" evidence="1">
    <location>
        <begin position="151"/>
        <end position="169"/>
    </location>
</feature>
<dbReference type="RefSeq" id="WP_317625826.1">
    <property type="nucleotide sequence ID" value="NZ_JANFFA010000002.1"/>
</dbReference>
<dbReference type="Proteomes" id="UP001227162">
    <property type="component" value="Unassembled WGS sequence"/>
</dbReference>
<feature type="transmembrane region" description="Helical" evidence="1">
    <location>
        <begin position="44"/>
        <end position="73"/>
    </location>
</feature>
<reference evidence="2" key="1">
    <citation type="submission" date="2022-07" db="EMBL/GenBank/DDBJ databases">
        <authorList>
            <person name="Otstavnykh N."/>
            <person name="Isaeva M."/>
            <person name="Bystritskaya E."/>
        </authorList>
    </citation>
    <scope>NUCLEOTIDE SEQUENCE</scope>
    <source>
        <strain evidence="2">10Alg 79</strain>
    </source>
</reference>
<dbReference type="Pfam" id="PF06055">
    <property type="entry name" value="ExoD"/>
    <property type="match status" value="1"/>
</dbReference>
<proteinExistence type="predicted"/>
<keyword evidence="3" id="KW-1185">Reference proteome</keyword>
<keyword evidence="1" id="KW-0472">Membrane</keyword>
<dbReference type="InterPro" id="IPR010331">
    <property type="entry name" value="ExoD"/>
</dbReference>
<keyword evidence="1" id="KW-1133">Transmembrane helix</keyword>
<evidence type="ECO:0000313" key="3">
    <source>
        <dbReference type="Proteomes" id="UP001227162"/>
    </source>
</evidence>
<evidence type="ECO:0000313" key="2">
    <source>
        <dbReference type="EMBL" id="MDQ2094216.1"/>
    </source>
</evidence>
<accession>A0AAJ1U669</accession>
<feature type="transmembrane region" description="Helical" evidence="1">
    <location>
        <begin position="120"/>
        <end position="145"/>
    </location>
</feature>
<dbReference type="AlphaFoldDB" id="A0AAJ1U669"/>
<evidence type="ECO:0000256" key="1">
    <source>
        <dbReference type="SAM" id="Phobius"/>
    </source>
</evidence>
<dbReference type="PANTHER" id="PTHR41795:SF1">
    <property type="entry name" value="EXOPOLYSACCHARIDE SYNTHESIS PROTEIN"/>
    <property type="match status" value="1"/>
</dbReference>
<keyword evidence="1" id="KW-0812">Transmembrane</keyword>
<feature type="transmembrane region" description="Helical" evidence="1">
    <location>
        <begin position="176"/>
        <end position="193"/>
    </location>
</feature>
<gene>
    <name evidence="2" type="ORF">NOI20_08850</name>
</gene>
<name>A0AAJ1U669_9RHOB</name>
<dbReference type="PIRSF" id="PIRSF033239">
    <property type="entry name" value="ExoD"/>
    <property type="match status" value="1"/>
</dbReference>
<sequence length="194" mass="21004">MSKTDLKKLGDILDAIDTAGDGDTVSIADVLDETGSRSFAPLMLIPALILISPISGIIGLPTIFASVIALIAAQKLIGRDHVWMPEKLRRRKIGSDKLQKATDWLRPVARFVDRHMHSRLSALVSTPANMVTLLTILGICILIPFLEVLPFVTSIFALEISLFAVGLLARDGVFTLLGYLQVGLSLFAVWSLVG</sequence>